<protein>
    <submittedName>
        <fullName evidence="1">Uncharacterized protein</fullName>
    </submittedName>
</protein>
<keyword evidence="2" id="KW-1185">Reference proteome</keyword>
<accession>A0A7T2LN74</accession>
<organism evidence="1 2">
    <name type="scientific">Allosphingosinicella flava</name>
    <dbReference type="NCBI Taxonomy" id="2771430"/>
    <lineage>
        <taxon>Bacteria</taxon>
        <taxon>Pseudomonadati</taxon>
        <taxon>Pseudomonadota</taxon>
        <taxon>Alphaproteobacteria</taxon>
        <taxon>Sphingomonadales</taxon>
        <taxon>Sphingomonadaceae</taxon>
        <taxon>Allosphingosinicella</taxon>
    </lineage>
</organism>
<name>A0A7T2LN74_9SPHN</name>
<sequence>MFSLALSMVLAAAAAAPDPVIPARKAYSACLNKVTIENLDKKTDASAFDGLLQGACAAPEAELKKALIASDLARGFKRKDAEEGAALQIDDYLAVAKEDYRGYQESKTKPN</sequence>
<dbReference type="Proteomes" id="UP000594873">
    <property type="component" value="Chromosome"/>
</dbReference>
<dbReference type="EMBL" id="CP065592">
    <property type="protein sequence ID" value="QPQ56078.1"/>
    <property type="molecule type" value="Genomic_DNA"/>
</dbReference>
<gene>
    <name evidence="1" type="ORF">IC614_05780</name>
</gene>
<dbReference type="KEGG" id="sflv:IC614_05780"/>
<dbReference type="AlphaFoldDB" id="A0A7T2LN74"/>
<proteinExistence type="predicted"/>
<evidence type="ECO:0000313" key="2">
    <source>
        <dbReference type="Proteomes" id="UP000594873"/>
    </source>
</evidence>
<dbReference type="RefSeq" id="WP_200972938.1">
    <property type="nucleotide sequence ID" value="NZ_CP065592.1"/>
</dbReference>
<evidence type="ECO:0000313" key="1">
    <source>
        <dbReference type="EMBL" id="QPQ56078.1"/>
    </source>
</evidence>
<reference evidence="1 2" key="1">
    <citation type="submission" date="2020-11" db="EMBL/GenBank/DDBJ databases">
        <title>Genome seq and assembly of Sphingosinicella sp.</title>
        <authorList>
            <person name="Chhetri G."/>
        </authorList>
    </citation>
    <scope>NUCLEOTIDE SEQUENCE [LARGE SCALE GENOMIC DNA]</scope>
    <source>
        <strain evidence="1 2">UDD2</strain>
    </source>
</reference>